<dbReference type="RefSeq" id="WP_304559495.1">
    <property type="nucleotide sequence ID" value="NZ_JAUQSZ010000001.1"/>
</dbReference>
<accession>A0ABT8ZU52</accession>
<comment type="caution">
    <text evidence="1">The sequence shown here is derived from an EMBL/GenBank/DDBJ whole genome shotgun (WGS) entry which is preliminary data.</text>
</comment>
<sequence length="130" mass="14020">MASLTDLIPVSRSEFAAELVPCLALVSGVGMSGEDQKTWLNAAYKALDGIPIALLKRGAAAAMAKADHPSKIVPAIMAEVREPWAWRRNAKALGRHYALPAPTETDEQRAERMEVGVLMDALVKRLEAKG</sequence>
<dbReference type="EMBL" id="JAUQSZ010000001">
    <property type="protein sequence ID" value="MDO7841095.1"/>
    <property type="molecule type" value="Genomic_DNA"/>
</dbReference>
<keyword evidence="2" id="KW-1185">Reference proteome</keyword>
<proteinExistence type="predicted"/>
<reference evidence="1" key="1">
    <citation type="submission" date="2023-07" db="EMBL/GenBank/DDBJ databases">
        <authorList>
            <person name="Kim M.K."/>
        </authorList>
    </citation>
    <scope>NUCLEOTIDE SEQUENCE</scope>
    <source>
        <strain evidence="1">CA1-15</strain>
    </source>
</reference>
<dbReference type="Proteomes" id="UP001176468">
    <property type="component" value="Unassembled WGS sequence"/>
</dbReference>
<evidence type="ECO:0000313" key="2">
    <source>
        <dbReference type="Proteomes" id="UP001176468"/>
    </source>
</evidence>
<evidence type="ECO:0000313" key="1">
    <source>
        <dbReference type="EMBL" id="MDO7841095.1"/>
    </source>
</evidence>
<gene>
    <name evidence="1" type="ORF">Q5H94_02040</name>
</gene>
<name>A0ABT8ZU52_9SPHN</name>
<protein>
    <submittedName>
        <fullName evidence="1">Uncharacterized protein</fullName>
    </submittedName>
</protein>
<organism evidence="1 2">
    <name type="scientific">Sphingomonas immobilis</name>
    <dbReference type="NCBI Taxonomy" id="3063997"/>
    <lineage>
        <taxon>Bacteria</taxon>
        <taxon>Pseudomonadati</taxon>
        <taxon>Pseudomonadota</taxon>
        <taxon>Alphaproteobacteria</taxon>
        <taxon>Sphingomonadales</taxon>
        <taxon>Sphingomonadaceae</taxon>
        <taxon>Sphingomonas</taxon>
    </lineage>
</organism>